<protein>
    <submittedName>
        <fullName evidence="1">Uncharacterized protein</fullName>
    </submittedName>
</protein>
<accession>A0ACB7TCZ9</accession>
<comment type="caution">
    <text evidence="1">The sequence shown here is derived from an EMBL/GenBank/DDBJ whole genome shotgun (WGS) entry which is preliminary data.</text>
</comment>
<dbReference type="EMBL" id="CM023481">
    <property type="protein sequence ID" value="KAH6945407.1"/>
    <property type="molecule type" value="Genomic_DNA"/>
</dbReference>
<organism evidence="1 2">
    <name type="scientific">Hyalomma asiaticum</name>
    <name type="common">Tick</name>
    <dbReference type="NCBI Taxonomy" id="266040"/>
    <lineage>
        <taxon>Eukaryota</taxon>
        <taxon>Metazoa</taxon>
        <taxon>Ecdysozoa</taxon>
        <taxon>Arthropoda</taxon>
        <taxon>Chelicerata</taxon>
        <taxon>Arachnida</taxon>
        <taxon>Acari</taxon>
        <taxon>Parasitiformes</taxon>
        <taxon>Ixodida</taxon>
        <taxon>Ixodoidea</taxon>
        <taxon>Ixodidae</taxon>
        <taxon>Hyalomminae</taxon>
        <taxon>Hyalomma</taxon>
    </lineage>
</organism>
<evidence type="ECO:0000313" key="1">
    <source>
        <dbReference type="EMBL" id="KAH6945407.1"/>
    </source>
</evidence>
<name>A0ACB7TCZ9_HYAAI</name>
<gene>
    <name evidence="1" type="ORF">HPB50_008357</name>
</gene>
<sequence length="482" mass="53471">MGELQECLDNLVGHPDELRTVNEAIDKKIELQELDAALPADADHVTEPGSVQGAVTTTLQLSSSMTRVLKLEIHKLNKDVRSWKKLWNRFEWTSHKNSALHPIDRFQYLTSYLIGQRAAAVDVLPLMHNLHDTEGLPTLYDDLHTGVLSLEAGGVASSIYGRQRATAEVVHEDELEDFPNCLKTEVESRERAQRAVRPVPDTSIKPKPPIERDDRPQQPSAYALTAKMLHRQVGLEASLQIEKKTCAKPRMLLLTTRAYADGQDKDPFTRILLDDGSQRTFKQEEASSRLMLRVIGTERLAIYASCQGVNAGCETGAANIAREQGIELADTLPYGYHSGVGVDLLIGAYCYLNTATARVKRLDGVARGCGDGVWVGLTRKDATSSAASYVVSVGVMRLENFGITDDAKITAEDDNVFMAFDDAIVCKNGRYEVGLPWKENASHLIDNNNTASQRLQSFILKLLRNEEIICEYDQATRSYLQA</sequence>
<dbReference type="Proteomes" id="UP000821845">
    <property type="component" value="Chromosome 1"/>
</dbReference>
<keyword evidence="2" id="KW-1185">Reference proteome</keyword>
<proteinExistence type="predicted"/>
<reference evidence="1" key="1">
    <citation type="submission" date="2020-05" db="EMBL/GenBank/DDBJ databases">
        <title>Large-scale comparative analyses of tick genomes elucidate their genetic diversity and vector capacities.</title>
        <authorList>
            <person name="Jia N."/>
            <person name="Wang J."/>
            <person name="Shi W."/>
            <person name="Du L."/>
            <person name="Sun Y."/>
            <person name="Zhan W."/>
            <person name="Jiang J."/>
            <person name="Wang Q."/>
            <person name="Zhang B."/>
            <person name="Ji P."/>
            <person name="Sakyi L.B."/>
            <person name="Cui X."/>
            <person name="Yuan T."/>
            <person name="Jiang B."/>
            <person name="Yang W."/>
            <person name="Lam T.T.-Y."/>
            <person name="Chang Q."/>
            <person name="Ding S."/>
            <person name="Wang X."/>
            <person name="Zhu J."/>
            <person name="Ruan X."/>
            <person name="Zhao L."/>
            <person name="Wei J."/>
            <person name="Que T."/>
            <person name="Du C."/>
            <person name="Cheng J."/>
            <person name="Dai P."/>
            <person name="Han X."/>
            <person name="Huang E."/>
            <person name="Gao Y."/>
            <person name="Liu J."/>
            <person name="Shao H."/>
            <person name="Ye R."/>
            <person name="Li L."/>
            <person name="Wei W."/>
            <person name="Wang X."/>
            <person name="Wang C."/>
            <person name="Yang T."/>
            <person name="Huo Q."/>
            <person name="Li W."/>
            <person name="Guo W."/>
            <person name="Chen H."/>
            <person name="Zhou L."/>
            <person name="Ni X."/>
            <person name="Tian J."/>
            <person name="Zhou Y."/>
            <person name="Sheng Y."/>
            <person name="Liu T."/>
            <person name="Pan Y."/>
            <person name="Xia L."/>
            <person name="Li J."/>
            <person name="Zhao F."/>
            <person name="Cao W."/>
        </authorList>
    </citation>
    <scope>NUCLEOTIDE SEQUENCE</scope>
    <source>
        <strain evidence="1">Hyas-2018</strain>
    </source>
</reference>
<evidence type="ECO:0000313" key="2">
    <source>
        <dbReference type="Proteomes" id="UP000821845"/>
    </source>
</evidence>